<sequence>MLLSAEQFSGVAAGYGDAGAMAVLAAGQLAKRKTLLVMVLKAARDTPFAARVLAAAELVFRAEAADEPAVAAVLAHPHLDAWANACLHRLADHAGTGAAEGLEDVLGHLGSYAAAAAIAARLPFVIEVPTVDGAAGLPGLGTAPGLGAGWARVDSDGRAARITGAGGTTVDIDGPGWQPRRSVALGDWRLAIEDQDPYRHCYNWRPLPALSESRAEHLAKLLADAWRLIERDHPEHAEGLRHSLRSLVPLATPDNGVMISASSRRACGSIATSIPDSAADLALLLIHEYMHAKLGALLDLCELHSHSGPARLHAPWRLDPRPAGALLQGIYAHAGVTDYWRMRRRSPDADTRRAAAQFAYWREMNRIAIEDLINSGELSPAGEYFATVLRSTLHRWDTEEIAPDIAERTHLFVTAQTVRWLLLNARADASEAERILSHLRFGEPLGTIAERGGIATERSARPADAPGLLGELHRWLDGDTAPVGPSGPDRGTAGAMLLADDAGGAERACLARLDADAGDEEAWIGLAVARTLAAGRKDRLDPTEALVHRLLLHRPELLRDAVFKLQQSDHPAAASELLKPKGVQVSNG</sequence>
<comment type="caution">
    <text evidence="1">The sequence shown here is derived from an EMBL/GenBank/DDBJ whole genome shotgun (WGS) entry which is preliminary data.</text>
</comment>
<evidence type="ECO:0008006" key="3">
    <source>
        <dbReference type="Google" id="ProtNLM"/>
    </source>
</evidence>
<organism evidence="1 2">
    <name type="scientific">Dactylosporangium darangshiense</name>
    <dbReference type="NCBI Taxonomy" id="579108"/>
    <lineage>
        <taxon>Bacteria</taxon>
        <taxon>Bacillati</taxon>
        <taxon>Actinomycetota</taxon>
        <taxon>Actinomycetes</taxon>
        <taxon>Micromonosporales</taxon>
        <taxon>Micromonosporaceae</taxon>
        <taxon>Dactylosporangium</taxon>
    </lineage>
</organism>
<dbReference type="EMBL" id="BAABAT010000015">
    <property type="protein sequence ID" value="GAA4253306.1"/>
    <property type="molecule type" value="Genomic_DNA"/>
</dbReference>
<dbReference type="InterPro" id="IPR026337">
    <property type="entry name" value="AKG_HExxH"/>
</dbReference>
<evidence type="ECO:0000313" key="1">
    <source>
        <dbReference type="EMBL" id="GAA4253306.1"/>
    </source>
</evidence>
<gene>
    <name evidence="1" type="ORF">GCM10022255_053650</name>
</gene>
<accession>A0ABP8DDF1</accession>
<dbReference type="NCBIfam" id="TIGR04267">
    <property type="entry name" value="mod_HExxH"/>
    <property type="match status" value="1"/>
</dbReference>
<proteinExistence type="predicted"/>
<keyword evidence="2" id="KW-1185">Reference proteome</keyword>
<protein>
    <recommendedName>
        <fullName evidence="3">HEXXH motif domain-containing protein</fullName>
    </recommendedName>
</protein>
<name>A0ABP8DDF1_9ACTN</name>
<dbReference type="Proteomes" id="UP001500620">
    <property type="component" value="Unassembled WGS sequence"/>
</dbReference>
<evidence type="ECO:0000313" key="2">
    <source>
        <dbReference type="Proteomes" id="UP001500620"/>
    </source>
</evidence>
<reference evidence="2" key="1">
    <citation type="journal article" date="2019" name="Int. J. Syst. Evol. Microbiol.">
        <title>The Global Catalogue of Microorganisms (GCM) 10K type strain sequencing project: providing services to taxonomists for standard genome sequencing and annotation.</title>
        <authorList>
            <consortium name="The Broad Institute Genomics Platform"/>
            <consortium name="The Broad Institute Genome Sequencing Center for Infectious Disease"/>
            <person name="Wu L."/>
            <person name="Ma J."/>
        </authorList>
    </citation>
    <scope>NUCLEOTIDE SEQUENCE [LARGE SCALE GENOMIC DNA]</scope>
    <source>
        <strain evidence="2">JCM 17441</strain>
    </source>
</reference>